<dbReference type="FunFam" id="3.20.20.70:FF:000029">
    <property type="entry name" value="L-lactate dehydrogenase"/>
    <property type="match status" value="1"/>
</dbReference>
<reference evidence="10 11" key="1">
    <citation type="submission" date="2019-03" db="EMBL/GenBank/DDBJ databases">
        <title>Ramlibacter henchirensis DSM 14656, whole genome shotgun sequence.</title>
        <authorList>
            <person name="Zhang X."/>
            <person name="Feng G."/>
            <person name="Zhu H."/>
        </authorList>
    </citation>
    <scope>NUCLEOTIDE SEQUENCE [LARGE SCALE GENOMIC DNA]</scope>
    <source>
        <strain evidence="10 11">DSM 14656</strain>
    </source>
</reference>
<dbReference type="PROSITE" id="PS00557">
    <property type="entry name" value="FMN_HYDROXY_ACID_DH_1"/>
    <property type="match status" value="1"/>
</dbReference>
<evidence type="ECO:0000256" key="4">
    <source>
        <dbReference type="ARBA" id="ARBA00023002"/>
    </source>
</evidence>
<evidence type="ECO:0000256" key="5">
    <source>
        <dbReference type="ARBA" id="ARBA00024042"/>
    </source>
</evidence>
<dbReference type="PIRSF" id="PIRSF000138">
    <property type="entry name" value="Al-hdrx_acd_dh"/>
    <property type="match status" value="1"/>
</dbReference>
<dbReference type="InterPro" id="IPR037396">
    <property type="entry name" value="FMN_HAD"/>
</dbReference>
<feature type="binding site" evidence="7">
    <location>
        <begin position="340"/>
        <end position="344"/>
    </location>
    <ligand>
        <name>FMN</name>
        <dbReference type="ChEBI" id="CHEBI:58210"/>
    </ligand>
</feature>
<dbReference type="InterPro" id="IPR012133">
    <property type="entry name" value="Alpha-hydoxy_acid_DH_FMN"/>
</dbReference>
<dbReference type="InterPro" id="IPR008259">
    <property type="entry name" value="FMN_hydac_DH_AS"/>
</dbReference>
<dbReference type="PANTHER" id="PTHR10578:SF107">
    <property type="entry name" value="2-HYDROXYACID OXIDASE 1"/>
    <property type="match status" value="1"/>
</dbReference>
<feature type="binding site" evidence="7">
    <location>
        <position position="313"/>
    </location>
    <ligand>
        <name>glyoxylate</name>
        <dbReference type="ChEBI" id="CHEBI:36655"/>
    </ligand>
</feature>
<dbReference type="InterPro" id="IPR000262">
    <property type="entry name" value="FMN-dep_DH"/>
</dbReference>
<feature type="binding site" evidence="7">
    <location>
        <position position="161"/>
    </location>
    <ligand>
        <name>glyoxylate</name>
        <dbReference type="ChEBI" id="CHEBI:36655"/>
    </ligand>
</feature>
<accession>A0A4Z0BV82</accession>
<feature type="binding site" evidence="7">
    <location>
        <position position="57"/>
    </location>
    <ligand>
        <name>glyoxylate</name>
        <dbReference type="ChEBI" id="CHEBI:36655"/>
    </ligand>
</feature>
<proteinExistence type="inferred from homology"/>
<feature type="binding site" evidence="7">
    <location>
        <position position="196"/>
    </location>
    <ligand>
        <name>glyoxylate</name>
        <dbReference type="ChEBI" id="CHEBI:36655"/>
    </ligand>
</feature>
<comment type="cofactor">
    <cofactor evidence="1">
        <name>FMN</name>
        <dbReference type="ChEBI" id="CHEBI:58210"/>
    </cofactor>
</comment>
<evidence type="ECO:0000256" key="7">
    <source>
        <dbReference type="PIRSR" id="PIRSR000138-2"/>
    </source>
</evidence>
<dbReference type="GO" id="GO:0004459">
    <property type="term" value="F:L-lactate dehydrogenase (NAD+) activity"/>
    <property type="evidence" value="ECO:0007669"/>
    <property type="project" value="TreeGrafter"/>
</dbReference>
<dbReference type="AlphaFoldDB" id="A0A4Z0BV82"/>
<dbReference type="CDD" id="cd02809">
    <property type="entry name" value="alpha_hydroxyacid_oxid_FMN"/>
    <property type="match status" value="1"/>
</dbReference>
<evidence type="ECO:0000259" key="9">
    <source>
        <dbReference type="PROSITE" id="PS51349"/>
    </source>
</evidence>
<feature type="domain" description="FMN hydroxy acid dehydrogenase" evidence="9">
    <location>
        <begin position="31"/>
        <end position="414"/>
    </location>
</feature>
<evidence type="ECO:0000256" key="6">
    <source>
        <dbReference type="PIRSR" id="PIRSR000138-1"/>
    </source>
</evidence>
<dbReference type="OrthoDB" id="9770452at2"/>
<dbReference type="GO" id="GO:0010181">
    <property type="term" value="F:FMN binding"/>
    <property type="evidence" value="ECO:0007669"/>
    <property type="project" value="InterPro"/>
</dbReference>
<feature type="binding site" evidence="7">
    <location>
        <position position="310"/>
    </location>
    <ligand>
        <name>glyoxylate</name>
        <dbReference type="ChEBI" id="CHEBI:36655"/>
    </ligand>
</feature>
<feature type="binding site" evidence="7">
    <location>
        <position position="139"/>
    </location>
    <ligand>
        <name>FMN</name>
        <dbReference type="ChEBI" id="CHEBI:58210"/>
    </ligand>
</feature>
<feature type="binding site" evidence="7">
    <location>
        <begin position="363"/>
        <end position="364"/>
    </location>
    <ligand>
        <name>FMN</name>
        <dbReference type="ChEBI" id="CHEBI:58210"/>
    </ligand>
</feature>
<sequence>MQARSHTAIADRAPESPPQPRENTARPALPARHRGILSLDDFEAAARRHLPEPVFAYVAGAAETNQSFRENREVFQHYAFITRVLVDISQRTTATTLMGKRYDAPFGVAPMGLAALSAYRGDLVLAQAAARENVPFVMSGSSLIRLEDVVRVNPDAWFQAYLPGEDGAIRALLERVQAAGYRTLVVTVDTAVGANRENNVRAGFSIPMRPSLRLAWQGLSHPRWLIGTFLRTLALHGMPHFENNYATRGAPILSPNVERDFSDRGHLDWRHFAMIRKLWPGALVIKGVLSPVDAASAAQAGADGIIVSNHGGRQLDGAVAPLRVLPRIVEACPDVPVMLDSGLRRGSDVLKAMALGAKFVFVGRPFSFAAAVAGEAGVLKAVELLRQEVSRNMALLGITSLEQLDESFLVRTTPEA</sequence>
<dbReference type="GO" id="GO:0005886">
    <property type="term" value="C:plasma membrane"/>
    <property type="evidence" value="ECO:0007669"/>
    <property type="project" value="TreeGrafter"/>
</dbReference>
<dbReference type="Proteomes" id="UP000298180">
    <property type="component" value="Unassembled WGS sequence"/>
</dbReference>
<name>A0A4Z0BV82_9BURK</name>
<dbReference type="InterPro" id="IPR013785">
    <property type="entry name" value="Aldolase_TIM"/>
</dbReference>
<evidence type="ECO:0000313" key="11">
    <source>
        <dbReference type="Proteomes" id="UP000298180"/>
    </source>
</evidence>
<evidence type="ECO:0000256" key="8">
    <source>
        <dbReference type="SAM" id="MobiDB-lite"/>
    </source>
</evidence>
<dbReference type="SUPFAM" id="SSF51395">
    <property type="entry name" value="FMN-linked oxidoreductases"/>
    <property type="match status" value="1"/>
</dbReference>
<feature type="active site" description="Proton acceptor" evidence="6">
    <location>
        <position position="310"/>
    </location>
</feature>
<dbReference type="PROSITE" id="PS51349">
    <property type="entry name" value="FMN_HYDROXY_ACID_DH_2"/>
    <property type="match status" value="1"/>
</dbReference>
<dbReference type="EMBL" id="SMLM01000002">
    <property type="protein sequence ID" value="TFZ02280.1"/>
    <property type="molecule type" value="Genomic_DNA"/>
</dbReference>
<dbReference type="GO" id="GO:0009060">
    <property type="term" value="P:aerobic respiration"/>
    <property type="evidence" value="ECO:0007669"/>
    <property type="project" value="TreeGrafter"/>
</dbReference>
<evidence type="ECO:0000256" key="2">
    <source>
        <dbReference type="ARBA" id="ARBA00022630"/>
    </source>
</evidence>
<keyword evidence="2 7" id="KW-0285">Flavoprotein</keyword>
<organism evidence="10 11">
    <name type="scientific">Ramlibacter henchirensis</name>
    <dbReference type="NCBI Taxonomy" id="204072"/>
    <lineage>
        <taxon>Bacteria</taxon>
        <taxon>Pseudomonadati</taxon>
        <taxon>Pseudomonadota</taxon>
        <taxon>Betaproteobacteria</taxon>
        <taxon>Burkholderiales</taxon>
        <taxon>Comamonadaceae</taxon>
        <taxon>Ramlibacter</taxon>
    </lineage>
</organism>
<dbReference type="PANTHER" id="PTHR10578">
    <property type="entry name" value="S -2-HYDROXY-ACID OXIDASE-RELATED"/>
    <property type="match status" value="1"/>
</dbReference>
<feature type="binding site" evidence="7">
    <location>
        <position position="308"/>
    </location>
    <ligand>
        <name>FMN</name>
        <dbReference type="ChEBI" id="CHEBI:58210"/>
    </ligand>
</feature>
<comment type="caution">
    <text evidence="10">The sequence shown here is derived from an EMBL/GenBank/DDBJ whole genome shotgun (WGS) entry which is preliminary data.</text>
</comment>
<feature type="region of interest" description="Disordered" evidence="8">
    <location>
        <begin position="1"/>
        <end position="30"/>
    </location>
</feature>
<feature type="binding site" evidence="7">
    <location>
        <position position="159"/>
    </location>
    <ligand>
        <name>FMN</name>
        <dbReference type="ChEBI" id="CHEBI:58210"/>
    </ligand>
</feature>
<keyword evidence="4" id="KW-0560">Oxidoreductase</keyword>
<protein>
    <submittedName>
        <fullName evidence="10">Alpha-hydroxy-acid oxidizing protein</fullName>
    </submittedName>
</protein>
<feature type="binding site" evidence="7">
    <location>
        <position position="187"/>
    </location>
    <ligand>
        <name>FMN</name>
        <dbReference type="ChEBI" id="CHEBI:58210"/>
    </ligand>
</feature>
<dbReference type="RefSeq" id="WP_135263807.1">
    <property type="nucleotide sequence ID" value="NZ_SMLM01000002.1"/>
</dbReference>
<dbReference type="Pfam" id="PF01070">
    <property type="entry name" value="FMN_dh"/>
    <property type="match status" value="1"/>
</dbReference>
<feature type="binding site" evidence="7">
    <location>
        <position position="286"/>
    </location>
    <ligand>
        <name>FMN</name>
        <dbReference type="ChEBI" id="CHEBI:58210"/>
    </ligand>
</feature>
<comment type="similarity">
    <text evidence="5">Belongs to the FMN-dependent alpha-hydroxy acid dehydrogenase family.</text>
</comment>
<keyword evidence="3 7" id="KW-0288">FMN</keyword>
<keyword evidence="11" id="KW-1185">Reference proteome</keyword>
<evidence type="ECO:0000256" key="3">
    <source>
        <dbReference type="ARBA" id="ARBA00022643"/>
    </source>
</evidence>
<evidence type="ECO:0000256" key="1">
    <source>
        <dbReference type="ARBA" id="ARBA00001917"/>
    </source>
</evidence>
<feature type="binding site" evidence="7">
    <location>
        <begin position="110"/>
        <end position="112"/>
    </location>
    <ligand>
        <name>FMN</name>
        <dbReference type="ChEBI" id="CHEBI:58210"/>
    </ligand>
</feature>
<gene>
    <name evidence="10" type="ORF">EZ313_13480</name>
</gene>
<dbReference type="Gene3D" id="3.20.20.70">
    <property type="entry name" value="Aldolase class I"/>
    <property type="match status" value="1"/>
</dbReference>
<evidence type="ECO:0000313" key="10">
    <source>
        <dbReference type="EMBL" id="TFZ02280.1"/>
    </source>
</evidence>